<evidence type="ECO:0000256" key="3">
    <source>
        <dbReference type="ARBA" id="ARBA00022898"/>
    </source>
</evidence>
<proteinExistence type="inferred from homology"/>
<dbReference type="PANTHER" id="PTHR43525:SF2">
    <property type="entry name" value="CYSTATHIONINE BETA-LYASE-RELATED"/>
    <property type="match status" value="1"/>
</dbReference>
<dbReference type="RefSeq" id="WP_121792816.1">
    <property type="nucleotide sequence ID" value="NZ_RDBF01000001.1"/>
</dbReference>
<dbReference type="PANTHER" id="PTHR43525">
    <property type="entry name" value="PROTEIN MALY"/>
    <property type="match status" value="1"/>
</dbReference>
<dbReference type="AlphaFoldDB" id="A0A3L8PSM3"/>
<organism evidence="7 8">
    <name type="scientific">Aeromicrobium phragmitis</name>
    <dbReference type="NCBI Taxonomy" id="2478914"/>
    <lineage>
        <taxon>Bacteria</taxon>
        <taxon>Bacillati</taxon>
        <taxon>Actinomycetota</taxon>
        <taxon>Actinomycetes</taxon>
        <taxon>Propionibacteriales</taxon>
        <taxon>Nocardioidaceae</taxon>
        <taxon>Aeromicrobium</taxon>
    </lineage>
</organism>
<keyword evidence="3" id="KW-0663">Pyridoxal phosphate</keyword>
<dbReference type="InterPro" id="IPR015424">
    <property type="entry name" value="PyrdxlP-dep_Trfase"/>
</dbReference>
<gene>
    <name evidence="7" type="ORF">D9V41_01875</name>
</gene>
<dbReference type="InterPro" id="IPR051798">
    <property type="entry name" value="Class-II_PLP-Dep_Aminotrans"/>
</dbReference>
<dbReference type="EMBL" id="RDBF01000001">
    <property type="protein sequence ID" value="RLV57408.1"/>
    <property type="molecule type" value="Genomic_DNA"/>
</dbReference>
<keyword evidence="7" id="KW-0032">Aminotransferase</keyword>
<evidence type="ECO:0000256" key="2">
    <source>
        <dbReference type="ARBA" id="ARBA00012224"/>
    </source>
</evidence>
<evidence type="ECO:0000259" key="6">
    <source>
        <dbReference type="Pfam" id="PF00155"/>
    </source>
</evidence>
<dbReference type="GO" id="GO:0030170">
    <property type="term" value="F:pyridoxal phosphate binding"/>
    <property type="evidence" value="ECO:0007669"/>
    <property type="project" value="InterPro"/>
</dbReference>
<dbReference type="InterPro" id="IPR015422">
    <property type="entry name" value="PyrdxlP-dep_Trfase_small"/>
</dbReference>
<comment type="cofactor">
    <cofactor evidence="1">
        <name>pyridoxal 5'-phosphate</name>
        <dbReference type="ChEBI" id="CHEBI:597326"/>
    </cofactor>
</comment>
<dbReference type="Gene3D" id="3.40.640.10">
    <property type="entry name" value="Type I PLP-dependent aspartate aminotransferase-like (Major domain)"/>
    <property type="match status" value="1"/>
</dbReference>
<keyword evidence="8" id="KW-1185">Reference proteome</keyword>
<evidence type="ECO:0000256" key="5">
    <source>
        <dbReference type="ARBA" id="ARBA00037974"/>
    </source>
</evidence>
<evidence type="ECO:0000313" key="7">
    <source>
        <dbReference type="EMBL" id="RLV57408.1"/>
    </source>
</evidence>
<dbReference type="InterPro" id="IPR004839">
    <property type="entry name" value="Aminotransferase_I/II_large"/>
</dbReference>
<dbReference type="SUPFAM" id="SSF53383">
    <property type="entry name" value="PLP-dependent transferases"/>
    <property type="match status" value="1"/>
</dbReference>
<dbReference type="Gene3D" id="3.90.1150.10">
    <property type="entry name" value="Aspartate Aminotransferase, domain 1"/>
    <property type="match status" value="1"/>
</dbReference>
<comment type="similarity">
    <text evidence="5">Belongs to the class-II pyridoxal-phosphate-dependent aminotransferase family. MalY/PatB cystathionine beta-lyase subfamily.</text>
</comment>
<dbReference type="InterPro" id="IPR015421">
    <property type="entry name" value="PyrdxlP-dep_Trfase_major"/>
</dbReference>
<dbReference type="EC" id="4.4.1.13" evidence="2"/>
<dbReference type="CDD" id="cd00609">
    <property type="entry name" value="AAT_like"/>
    <property type="match status" value="1"/>
</dbReference>
<reference evidence="7 8" key="1">
    <citation type="submission" date="2018-10" db="EMBL/GenBank/DDBJ databases">
        <title>Aeromicrobium sp. 9W16Y-2 whole genome shotgun sequence.</title>
        <authorList>
            <person name="Li F."/>
        </authorList>
    </citation>
    <scope>NUCLEOTIDE SEQUENCE [LARGE SCALE GENOMIC DNA]</scope>
    <source>
        <strain evidence="7 8">9W16Y-2</strain>
    </source>
</reference>
<dbReference type="Proteomes" id="UP000282515">
    <property type="component" value="Unassembled WGS sequence"/>
</dbReference>
<dbReference type="GO" id="GO:0047804">
    <property type="term" value="F:cysteine-S-conjugate beta-lyase activity"/>
    <property type="evidence" value="ECO:0007669"/>
    <property type="project" value="UniProtKB-EC"/>
</dbReference>
<feature type="domain" description="Aminotransferase class I/classII large" evidence="6">
    <location>
        <begin position="93"/>
        <end position="369"/>
    </location>
</feature>
<protein>
    <recommendedName>
        <fullName evidence="2">cysteine-S-conjugate beta-lyase</fullName>
        <ecNumber evidence="2">4.4.1.13</ecNumber>
    </recommendedName>
</protein>
<dbReference type="OrthoDB" id="3224382at2"/>
<keyword evidence="4" id="KW-0456">Lyase</keyword>
<keyword evidence="7" id="KW-0808">Transferase</keyword>
<comment type="caution">
    <text evidence="7">The sequence shown here is derived from an EMBL/GenBank/DDBJ whole genome shotgun (WGS) entry which is preliminary data.</text>
</comment>
<evidence type="ECO:0000313" key="8">
    <source>
        <dbReference type="Proteomes" id="UP000282515"/>
    </source>
</evidence>
<accession>A0A3L8PSM3</accession>
<evidence type="ECO:0000256" key="1">
    <source>
        <dbReference type="ARBA" id="ARBA00001933"/>
    </source>
</evidence>
<sequence length="374" mass="39826">MRPLREMTEEQLRQRTSLKWTEYPPDVLPMWVAEMDVEPPEPVRRALTGLLERGDVGYPQSGHYLAAFADFASARWGWTPSAAAGLEVADVMTGVRIAIELCTSPGGPVVISPPVYPPFFGVVAWSGRRLETAPLGNDGRLDLDRLDTVLGRVGPGAAYVLCSPHNPTGTVHTRAELEAVARIAAERGARVVVDEIHAPLVRTGFVPFLSVAGSERAYVATSASKGFNLAGLKAGLVFAGPEAADELGALPPLAGHGASQFGLAAHVAAVSEGREWLDALVGDLEENRAVLGELLSTHLPDVRWMRGSGGYLAWLEFPAALGDDPAARILDRARVALNSGLPFGEGGRRHARLNYATTPELLEAGIARIAAAMR</sequence>
<dbReference type="Pfam" id="PF00155">
    <property type="entry name" value="Aminotran_1_2"/>
    <property type="match status" value="1"/>
</dbReference>
<evidence type="ECO:0000256" key="4">
    <source>
        <dbReference type="ARBA" id="ARBA00023239"/>
    </source>
</evidence>
<dbReference type="GO" id="GO:0008483">
    <property type="term" value="F:transaminase activity"/>
    <property type="evidence" value="ECO:0007669"/>
    <property type="project" value="UniProtKB-KW"/>
</dbReference>
<name>A0A3L8PSM3_9ACTN</name>